<dbReference type="RefSeq" id="WP_218932496.1">
    <property type="nucleotide sequence ID" value="NZ_CP036263.1"/>
</dbReference>
<dbReference type="InterPro" id="IPR027463">
    <property type="entry name" value="AcrB_DN_DC_subdom"/>
</dbReference>
<feature type="transmembrane region" description="Helical" evidence="1">
    <location>
        <begin position="543"/>
        <end position="568"/>
    </location>
</feature>
<keyword evidence="1" id="KW-1133">Transmembrane helix</keyword>
<evidence type="ECO:0000256" key="1">
    <source>
        <dbReference type="SAM" id="Phobius"/>
    </source>
</evidence>
<reference evidence="2 3" key="1">
    <citation type="submission" date="2019-02" db="EMBL/GenBank/DDBJ databases">
        <title>Deep-cultivation of Planctomycetes and their phenomic and genomic characterization uncovers novel biology.</title>
        <authorList>
            <person name="Wiegand S."/>
            <person name="Jogler M."/>
            <person name="Boedeker C."/>
            <person name="Pinto D."/>
            <person name="Vollmers J."/>
            <person name="Rivas-Marin E."/>
            <person name="Kohn T."/>
            <person name="Peeters S.H."/>
            <person name="Heuer A."/>
            <person name="Rast P."/>
            <person name="Oberbeckmann S."/>
            <person name="Bunk B."/>
            <person name="Jeske O."/>
            <person name="Meyerdierks A."/>
            <person name="Storesund J.E."/>
            <person name="Kallscheuer N."/>
            <person name="Luecker S."/>
            <person name="Lage O.M."/>
            <person name="Pohl T."/>
            <person name="Merkel B.J."/>
            <person name="Hornburger P."/>
            <person name="Mueller R.-W."/>
            <person name="Bruemmer F."/>
            <person name="Labrenz M."/>
            <person name="Spormann A.M."/>
            <person name="Op den Camp H."/>
            <person name="Overmann J."/>
            <person name="Amann R."/>
            <person name="Jetten M.S.M."/>
            <person name="Mascher T."/>
            <person name="Medema M.H."/>
            <person name="Devos D.P."/>
            <person name="Kaster A.-K."/>
            <person name="Ovreas L."/>
            <person name="Rohde M."/>
            <person name="Galperin M.Y."/>
            <person name="Jogler C."/>
        </authorList>
    </citation>
    <scope>NUCLEOTIDE SEQUENCE [LARGE SCALE GENOMIC DNA]</scope>
    <source>
        <strain evidence="2 3">HG15A2</strain>
    </source>
</reference>
<gene>
    <name evidence="2" type="primary">mdtC</name>
    <name evidence="2" type="ORF">HG15A2_23200</name>
</gene>
<dbReference type="Proteomes" id="UP000319852">
    <property type="component" value="Chromosome"/>
</dbReference>
<dbReference type="Gene3D" id="3.30.2090.10">
    <property type="entry name" value="Multidrug efflux transporter AcrB TolC docking domain, DN and DC subdomains"/>
    <property type="match status" value="2"/>
</dbReference>
<feature type="transmembrane region" description="Helical" evidence="1">
    <location>
        <begin position="898"/>
        <end position="918"/>
    </location>
</feature>
<dbReference type="PANTHER" id="PTHR32063">
    <property type="match status" value="1"/>
</dbReference>
<dbReference type="PANTHER" id="PTHR32063:SF33">
    <property type="entry name" value="RND SUPERFAMILY EFFLUX PUMP PERMEASE COMPONENT"/>
    <property type="match status" value="1"/>
</dbReference>
<feature type="transmembrane region" description="Helical" evidence="1">
    <location>
        <begin position="461"/>
        <end position="481"/>
    </location>
</feature>
<dbReference type="Gene3D" id="1.20.1640.10">
    <property type="entry name" value="Multidrug efflux transporter AcrB transmembrane domain"/>
    <property type="match status" value="2"/>
</dbReference>
<dbReference type="InterPro" id="IPR001036">
    <property type="entry name" value="Acrflvin-R"/>
</dbReference>
<proteinExistence type="predicted"/>
<evidence type="ECO:0000313" key="3">
    <source>
        <dbReference type="Proteomes" id="UP000319852"/>
    </source>
</evidence>
<feature type="transmembrane region" description="Helical" evidence="1">
    <location>
        <begin position="386"/>
        <end position="409"/>
    </location>
</feature>
<dbReference type="KEGG" id="amob:HG15A2_23200"/>
<organism evidence="2 3">
    <name type="scientific">Adhaeretor mobilis</name>
    <dbReference type="NCBI Taxonomy" id="1930276"/>
    <lineage>
        <taxon>Bacteria</taxon>
        <taxon>Pseudomonadati</taxon>
        <taxon>Planctomycetota</taxon>
        <taxon>Planctomycetia</taxon>
        <taxon>Pirellulales</taxon>
        <taxon>Lacipirellulaceae</taxon>
        <taxon>Adhaeretor</taxon>
    </lineage>
</organism>
<keyword evidence="1" id="KW-0472">Membrane</keyword>
<name>A0A517MVX4_9BACT</name>
<keyword evidence="1" id="KW-0812">Transmembrane</keyword>
<evidence type="ECO:0000313" key="2">
    <source>
        <dbReference type="EMBL" id="QDS99031.1"/>
    </source>
</evidence>
<dbReference type="GO" id="GO:0005886">
    <property type="term" value="C:plasma membrane"/>
    <property type="evidence" value="ECO:0007669"/>
    <property type="project" value="TreeGrafter"/>
</dbReference>
<feature type="transmembrane region" description="Helical" evidence="1">
    <location>
        <begin position="359"/>
        <end position="380"/>
    </location>
</feature>
<dbReference type="Gene3D" id="3.30.70.1440">
    <property type="entry name" value="Multidrug efflux transporter AcrB pore domain"/>
    <property type="match status" value="1"/>
</dbReference>
<dbReference type="PRINTS" id="PR00702">
    <property type="entry name" value="ACRIFLAVINRP"/>
</dbReference>
<dbReference type="Gene3D" id="3.30.70.1320">
    <property type="entry name" value="Multidrug efflux transporter AcrB pore domain like"/>
    <property type="match status" value="1"/>
</dbReference>
<sequence>MKLSSQAIDHPRVVLVLTLLTMLLAFYSATFTPVQNNPAITKAVVLVAIPYPDALPSESENEIARKVEDVLGELQSVDFIASTSMRGACITQVIFLDGVDPDDARREVKDLVDRIRNELPLGREVQPVVSKIDFENIPLMLVTLTGPEGFDDRALKQIAEDVEERFKADVEGIANTQIFGGREREIHVNANPDLLAEYGLSLEQLWQSLRAFNAKIPAGALDSAQFDRTVRVEAKFRGVKDIREAIVSNVGGRAIKVDDVAEVIDTNRRIKSFSQIDGRECATIIIYKESDINTLGAARGINSVVDDLRKQYPDIDFATSRDSSKEIWVMFRVLGSSAIFGAMLVLVILAWSMGLRISILVLLAIPFSTAVALVFLYASGIPVSGMVVFSFILVLGMVVDGAIIVAENIHRHIERGEQPIDAAKVGIEEVGLPVIAADLTTIAAFGPMLLVPGIMGDFMGVMPKVVSVALLGSVMVDHFIIPTLAARWYRKHEPEAPEPIATDPKVAEKRGDLATDKLKIRPKLGPGTRIYLRLLRMSLANRAAVLLCCFLAIAGAGKLIGSLGFIFFPTSDRGMFTIKYELPLGYSIEETLAASEVVIRPLRKWQERGVVKHYVSAVGSSGGMAVRVDDDAASGPEFAEIMVEMLSPLDRDVHEQEVIADLRRNIRPLPGMKISIQEVEDGPPGGADVAVRLTGKNLERLGELGQLISQRLAKVRGTVDASTDYRPDNPELLIEPKPGVVGLYEGLTDAMIARAVQLAIAGDQQIQLTLDDEDITLRVQLAPEFQQYSNTLERVMISTPSGQMTSLASLAEVKHGTSLFSINRYERDRAVVAKCDVIDSTTPDDVFKILREEVLPELGFETSSKDSVVFLGTPTTPSEGVKAKFTGENEERDKNFRYLLYSMIIGVVLIYGILVWQFNSFRQGVIVMITVPLSFIGVVLGMWACGFPFSLASFIGLVSLTGIVVNDAIVMVDFTNQARARGLNVYDSLIEAGVNRLRPVLLTTVTTIGGLLPLLLNISGGAEFWQPLTAAVVFGLAFASVLTLLVIPVCYSVAYTFFDELAAARDKAGQLLHRRQVASKVK</sequence>
<dbReference type="GO" id="GO:0042910">
    <property type="term" value="F:xenobiotic transmembrane transporter activity"/>
    <property type="evidence" value="ECO:0007669"/>
    <property type="project" value="TreeGrafter"/>
</dbReference>
<dbReference type="SUPFAM" id="SSF82693">
    <property type="entry name" value="Multidrug efflux transporter AcrB pore domain, PN1, PN2, PC1 and PC2 subdomains"/>
    <property type="match status" value="3"/>
</dbReference>
<feature type="transmembrane region" description="Helical" evidence="1">
    <location>
        <begin position="430"/>
        <end position="455"/>
    </location>
</feature>
<feature type="transmembrane region" description="Helical" evidence="1">
    <location>
        <begin position="950"/>
        <end position="972"/>
    </location>
</feature>
<accession>A0A517MVX4</accession>
<feature type="transmembrane region" description="Helical" evidence="1">
    <location>
        <begin position="327"/>
        <end position="352"/>
    </location>
</feature>
<dbReference type="Gene3D" id="3.30.70.1430">
    <property type="entry name" value="Multidrug efflux transporter AcrB pore domain"/>
    <property type="match status" value="2"/>
</dbReference>
<dbReference type="Pfam" id="PF00873">
    <property type="entry name" value="ACR_tran"/>
    <property type="match status" value="1"/>
</dbReference>
<protein>
    <submittedName>
        <fullName evidence="2">Multidrug resistance protein MdtC</fullName>
    </submittedName>
</protein>
<dbReference type="EMBL" id="CP036263">
    <property type="protein sequence ID" value="QDS99031.1"/>
    <property type="molecule type" value="Genomic_DNA"/>
</dbReference>
<dbReference type="SUPFAM" id="SSF82714">
    <property type="entry name" value="Multidrug efflux transporter AcrB TolC docking domain, DN and DC subdomains"/>
    <property type="match status" value="2"/>
</dbReference>
<dbReference type="SUPFAM" id="SSF82866">
    <property type="entry name" value="Multidrug efflux transporter AcrB transmembrane domain"/>
    <property type="match status" value="2"/>
</dbReference>
<dbReference type="AlphaFoldDB" id="A0A517MVX4"/>
<feature type="transmembrane region" description="Helical" evidence="1">
    <location>
        <begin position="1000"/>
        <end position="1018"/>
    </location>
</feature>
<feature type="transmembrane region" description="Helical" evidence="1">
    <location>
        <begin position="925"/>
        <end position="944"/>
    </location>
</feature>
<feature type="transmembrane region" description="Helical" evidence="1">
    <location>
        <begin position="1030"/>
        <end position="1058"/>
    </location>
</feature>
<keyword evidence="3" id="KW-1185">Reference proteome</keyword>